<feature type="non-terminal residue" evidence="1">
    <location>
        <position position="89"/>
    </location>
</feature>
<feature type="non-terminal residue" evidence="1">
    <location>
        <position position="1"/>
    </location>
</feature>
<organism evidence="1 2">
    <name type="scientific">Pristionchus entomophagus</name>
    <dbReference type="NCBI Taxonomy" id="358040"/>
    <lineage>
        <taxon>Eukaryota</taxon>
        <taxon>Metazoa</taxon>
        <taxon>Ecdysozoa</taxon>
        <taxon>Nematoda</taxon>
        <taxon>Chromadorea</taxon>
        <taxon>Rhabditida</taxon>
        <taxon>Rhabditina</taxon>
        <taxon>Diplogasteromorpha</taxon>
        <taxon>Diplogasteroidea</taxon>
        <taxon>Neodiplogasteridae</taxon>
        <taxon>Pristionchus</taxon>
    </lineage>
</organism>
<accession>A0AAV5S9U1</accession>
<sequence length="89" mass="9646">AKAQNLSIGGFVTSPGWNGCRNPNSGGIQTFRSPFDKLTDYYLLTDDDGIDVKVTVIPNLDSTHTLTLLINAIIGDVEIAEDFGTEEEE</sequence>
<evidence type="ECO:0000313" key="1">
    <source>
        <dbReference type="EMBL" id="GMS79399.1"/>
    </source>
</evidence>
<proteinExistence type="predicted"/>
<protein>
    <submittedName>
        <fullName evidence="1">Uncharacterized protein</fullName>
    </submittedName>
</protein>
<keyword evidence="2" id="KW-1185">Reference proteome</keyword>
<dbReference type="AlphaFoldDB" id="A0AAV5S9U1"/>
<comment type="caution">
    <text evidence="1">The sequence shown here is derived from an EMBL/GenBank/DDBJ whole genome shotgun (WGS) entry which is preliminary data.</text>
</comment>
<evidence type="ECO:0000313" key="2">
    <source>
        <dbReference type="Proteomes" id="UP001432027"/>
    </source>
</evidence>
<dbReference type="EMBL" id="BTSX01000001">
    <property type="protein sequence ID" value="GMS79399.1"/>
    <property type="molecule type" value="Genomic_DNA"/>
</dbReference>
<gene>
    <name evidence="1" type="ORF">PENTCL1PPCAC_1574</name>
</gene>
<reference evidence="1" key="1">
    <citation type="submission" date="2023-10" db="EMBL/GenBank/DDBJ databases">
        <title>Genome assembly of Pristionchus species.</title>
        <authorList>
            <person name="Yoshida K."/>
            <person name="Sommer R.J."/>
        </authorList>
    </citation>
    <scope>NUCLEOTIDE SEQUENCE</scope>
    <source>
        <strain evidence="1">RS0144</strain>
    </source>
</reference>
<name>A0AAV5S9U1_9BILA</name>
<dbReference type="Proteomes" id="UP001432027">
    <property type="component" value="Unassembled WGS sequence"/>
</dbReference>